<reference evidence="1 2" key="1">
    <citation type="journal article" date="2019" name="Nat. Med.">
        <title>A library of human gut bacterial isolates paired with longitudinal multiomics data enables mechanistic microbiome research.</title>
        <authorList>
            <person name="Poyet M."/>
            <person name="Groussin M."/>
            <person name="Gibbons S.M."/>
            <person name="Avila-Pacheco J."/>
            <person name="Jiang X."/>
            <person name="Kearney S.M."/>
            <person name="Perrotta A.R."/>
            <person name="Berdy B."/>
            <person name="Zhao S."/>
            <person name="Lieberman T.D."/>
            <person name="Swanson P.K."/>
            <person name="Smith M."/>
            <person name="Roesemann S."/>
            <person name="Alexander J.E."/>
            <person name="Rich S.A."/>
            <person name="Livny J."/>
            <person name="Vlamakis H."/>
            <person name="Clish C."/>
            <person name="Bullock K."/>
            <person name="Deik A."/>
            <person name="Scott J."/>
            <person name="Pierce K.A."/>
            <person name="Xavier R.J."/>
            <person name="Alm E.J."/>
        </authorList>
    </citation>
    <scope>NUCLEOTIDE SEQUENCE [LARGE SCALE GENOMIC DNA]</scope>
    <source>
        <strain evidence="1 2">BIOML-A25</strain>
    </source>
</reference>
<dbReference type="Proteomes" id="UP000437446">
    <property type="component" value="Unassembled WGS sequence"/>
</dbReference>
<dbReference type="AlphaFoldDB" id="A0A7K1HE30"/>
<gene>
    <name evidence="1" type="ORF">GMD66_09500</name>
</gene>
<organism evidence="1 2">
    <name type="scientific">Parabacteroides merdae</name>
    <dbReference type="NCBI Taxonomy" id="46503"/>
    <lineage>
        <taxon>Bacteria</taxon>
        <taxon>Pseudomonadati</taxon>
        <taxon>Bacteroidota</taxon>
        <taxon>Bacteroidia</taxon>
        <taxon>Bacteroidales</taxon>
        <taxon>Tannerellaceae</taxon>
        <taxon>Parabacteroides</taxon>
    </lineage>
</organism>
<proteinExistence type="predicted"/>
<accession>A0A7K1HE30</accession>
<dbReference type="RefSeq" id="WP_129943605.1">
    <property type="nucleotide sequence ID" value="NZ_RCYQ01000007.1"/>
</dbReference>
<comment type="caution">
    <text evidence="1">The sequence shown here is derived from an EMBL/GenBank/DDBJ whole genome shotgun (WGS) entry which is preliminary data.</text>
</comment>
<protein>
    <recommendedName>
        <fullName evidence="3">ATP F0F1 synthase synthase</fullName>
    </recommendedName>
</protein>
<evidence type="ECO:0000313" key="2">
    <source>
        <dbReference type="Proteomes" id="UP000437446"/>
    </source>
</evidence>
<evidence type="ECO:0000313" key="1">
    <source>
        <dbReference type="EMBL" id="MTU29443.1"/>
    </source>
</evidence>
<name>A0A7K1HE30_9BACT</name>
<sequence length="274" mass="32435">MNHLLAKTKGRKGNFYTVLSDKVFFNYPDDLINSIQYNVDYKLEDDEWFSISDFSGKDYCFKFLTMPFISTEYDQINFNNYSKIDFLVAHQSGVYFFQKLSSSQVIERKFFTISQNPEFIDNKKIIVLDYFPDAIYVKETDVLYFKRLTAITTIFKGIDELYKEATQEETKDFLNNDFIQLENEYSAEKVKKANRKRIAMAMDTLQTFTSRQKQTIFKYIKEYCADLAFDKDNQTFSISSEEDLKKLLYGIEQRYYTTKLGNEKRLANSVITLE</sequence>
<dbReference type="EMBL" id="WNCR01000003">
    <property type="protein sequence ID" value="MTU29443.1"/>
    <property type="molecule type" value="Genomic_DNA"/>
</dbReference>
<evidence type="ECO:0008006" key="3">
    <source>
        <dbReference type="Google" id="ProtNLM"/>
    </source>
</evidence>